<protein>
    <recommendedName>
        <fullName evidence="4">Leucine-rich repeat domain-containing protein</fullName>
    </recommendedName>
</protein>
<evidence type="ECO:0008006" key="4">
    <source>
        <dbReference type="Google" id="ProtNLM"/>
    </source>
</evidence>
<reference evidence="2 3" key="1">
    <citation type="submission" date="2010-08" db="EMBL/GenBank/DDBJ databases">
        <authorList>
            <person name="Durkin A.S."/>
            <person name="Madupu R."/>
            <person name="Torralba M."/>
            <person name="Gillis M."/>
            <person name="Methe B."/>
            <person name="Sutton G."/>
            <person name="Nelson K.E."/>
        </authorList>
    </citation>
    <scope>NUCLEOTIDE SEQUENCE [LARGE SCALE GENOMIC DNA]</scope>
    <source>
        <strain evidence="2 3">FB035-09AN</strain>
    </source>
</reference>
<dbReference type="InterPro" id="IPR032675">
    <property type="entry name" value="LRR_dom_sf"/>
</dbReference>
<dbReference type="AlphaFoldDB" id="E1KRG4"/>
<dbReference type="STRING" id="866771.HMPREF9296_2362"/>
<dbReference type="PANTHER" id="PTHR45661">
    <property type="entry name" value="SURFACE ANTIGEN"/>
    <property type="match status" value="1"/>
</dbReference>
<feature type="signal peptide" evidence="1">
    <location>
        <begin position="1"/>
        <end position="31"/>
    </location>
</feature>
<evidence type="ECO:0000313" key="3">
    <source>
        <dbReference type="Proteomes" id="UP000003610"/>
    </source>
</evidence>
<feature type="chain" id="PRO_5003148584" description="Leucine-rich repeat domain-containing protein" evidence="1">
    <location>
        <begin position="32"/>
        <end position="546"/>
    </location>
</feature>
<accession>E1KRG4</accession>
<dbReference type="RefSeq" id="WP_004356735.1">
    <property type="nucleotide sequence ID" value="NZ_AEDO01000037.1"/>
</dbReference>
<dbReference type="Gene3D" id="3.80.10.10">
    <property type="entry name" value="Ribonuclease Inhibitor"/>
    <property type="match status" value="2"/>
</dbReference>
<dbReference type="Pfam" id="PF13306">
    <property type="entry name" value="LRR_5"/>
    <property type="match status" value="2"/>
</dbReference>
<evidence type="ECO:0000256" key="1">
    <source>
        <dbReference type="SAM" id="SignalP"/>
    </source>
</evidence>
<evidence type="ECO:0000313" key="2">
    <source>
        <dbReference type="EMBL" id="EFL45950.1"/>
    </source>
</evidence>
<comment type="caution">
    <text evidence="2">The sequence shown here is derived from an EMBL/GenBank/DDBJ whole genome shotgun (WGS) entry which is preliminary data.</text>
</comment>
<sequence length="546" mass="60431">MMKQNYNNKAKYRSAWLALVLLMITALPITAQNVGDRFQVDGYWYQVVDATAKTVKVTWANSNAATEQATQQELANATAKLPDQWKGYNGTPKVTLVEEFITDKPFDSKNSEADTKHEIPVVVIPETVKYNNKDWTVVAIGSYAFINERGIDNVELPESIEAIEDAAFYQCSVTMINFPANLKYIGWRAFYKTNLAPYSEIVLKGNKQKKYKYSKNFQPIKILGATAIGPQAFEGSFSKSKFECSNITFVGYQAFKGDKFDITTPIPATAKIGEAINDPKITDMYKNLPAGTDQRSGVESFAEYSYDLISSRYKEPVVPTLAEGPTTIPAGMFEKAFIEKDNFFIPLSVTTIEERAFANAGIKSFNDLSKVTKIGARAFENGVMSGDFVIEEQVEEVGDGAFAGNTNLTGFILKGSANCKIGAGILEGCPDLEFIDLRNVKNEDFKKNLKNLSREFNSHTITAGLPTHTLVFLPEATGITIADGQDVNFVKSNGTCTKLSLQDGAEYEFLCDIKANEVVYNRCNMTINNTTINRGYVNSTSKCKFT</sequence>
<dbReference type="InterPro" id="IPR053139">
    <property type="entry name" value="Surface_bspA-like"/>
</dbReference>
<proteinExistence type="predicted"/>
<dbReference type="InterPro" id="IPR026906">
    <property type="entry name" value="LRR_5"/>
</dbReference>
<dbReference type="eggNOG" id="COG5492">
    <property type="taxonomic scope" value="Bacteria"/>
</dbReference>
<gene>
    <name evidence="2" type="ORF">HMPREF9296_2362</name>
</gene>
<keyword evidence="1" id="KW-0732">Signal</keyword>
<dbReference type="EMBL" id="AEDO01000037">
    <property type="protein sequence ID" value="EFL45950.1"/>
    <property type="molecule type" value="Genomic_DNA"/>
</dbReference>
<dbReference type="PANTHER" id="PTHR45661:SF3">
    <property type="entry name" value="IG-LIKE DOMAIN-CONTAINING PROTEIN"/>
    <property type="match status" value="1"/>
</dbReference>
<dbReference type="Proteomes" id="UP000003610">
    <property type="component" value="Unassembled WGS sequence"/>
</dbReference>
<name>E1KRG4_9BACT</name>
<organism evidence="2 3">
    <name type="scientific">Prevotella disiens FB035-09AN</name>
    <dbReference type="NCBI Taxonomy" id="866771"/>
    <lineage>
        <taxon>Bacteria</taxon>
        <taxon>Pseudomonadati</taxon>
        <taxon>Bacteroidota</taxon>
        <taxon>Bacteroidia</taxon>
        <taxon>Bacteroidales</taxon>
        <taxon>Prevotellaceae</taxon>
        <taxon>Prevotella</taxon>
    </lineage>
</organism>